<reference evidence="1" key="3">
    <citation type="submission" date="2024-09" db="EMBL/GenBank/DDBJ databases">
        <authorList>
            <person name="Sun Q."/>
        </authorList>
    </citation>
    <scope>NUCLEOTIDE SEQUENCE</scope>
    <source>
        <strain evidence="1">NBRC 114356</strain>
    </source>
</reference>
<dbReference type="AlphaFoldDB" id="A0ABD5YX99"/>
<protein>
    <submittedName>
        <fullName evidence="1">Uncharacterized protein</fullName>
    </submittedName>
</protein>
<dbReference type="EMBL" id="JBHTAR010000012">
    <property type="protein sequence ID" value="MFC7201849.1"/>
    <property type="molecule type" value="Genomic_DNA"/>
</dbReference>
<organism evidence="1 3">
    <name type="scientific">Halospeciosus flavus</name>
    <dbReference type="NCBI Taxonomy" id="3032283"/>
    <lineage>
        <taxon>Archaea</taxon>
        <taxon>Methanobacteriati</taxon>
        <taxon>Methanobacteriota</taxon>
        <taxon>Stenosarchaea group</taxon>
        <taxon>Halobacteria</taxon>
        <taxon>Halobacteriales</taxon>
        <taxon>Halobacteriaceae</taxon>
        <taxon>Halospeciosus</taxon>
    </lineage>
</organism>
<dbReference type="Proteomes" id="UP001596447">
    <property type="component" value="Unassembled WGS sequence"/>
</dbReference>
<keyword evidence="3" id="KW-1185">Reference proteome</keyword>
<accession>A0ABD5YX99</accession>
<evidence type="ECO:0000313" key="3">
    <source>
        <dbReference type="Proteomes" id="UP001596447"/>
    </source>
</evidence>
<evidence type="ECO:0000313" key="2">
    <source>
        <dbReference type="EMBL" id="MFC7201849.1"/>
    </source>
</evidence>
<gene>
    <name evidence="1" type="ORF">ACFQJ9_00470</name>
    <name evidence="2" type="ORF">ACFQJ9_21040</name>
</gene>
<reference evidence="1" key="1">
    <citation type="journal article" date="2014" name="Int. J. Syst. Evol. Microbiol.">
        <title>Complete genome sequence of Corynebacterium casei LMG S-19264T (=DSM 44701T), isolated from a smear-ripened cheese.</title>
        <authorList>
            <consortium name="US DOE Joint Genome Institute (JGI-PGF)"/>
            <person name="Walter F."/>
            <person name="Albersmeier A."/>
            <person name="Kalinowski J."/>
            <person name="Ruckert C."/>
        </authorList>
    </citation>
    <scope>NUCLEOTIDE SEQUENCE [LARGE SCALE GENOMIC DNA]</scope>
    <source>
        <strain evidence="1">NBRC 114356</strain>
    </source>
</reference>
<reference evidence="3" key="2">
    <citation type="journal article" date="2019" name="Int. J. Syst. Evol. Microbiol.">
        <title>The Global Catalogue of Microorganisms (GCM) 10K type strain sequencing project: providing services to taxonomists for standard genome sequencing and annotation.</title>
        <authorList>
            <consortium name="The Broad Institute Genomics Platform"/>
            <consortium name="The Broad Institute Genome Sequencing Center for Infectious Disease"/>
            <person name="Wu L."/>
            <person name="Ma J."/>
        </authorList>
    </citation>
    <scope>NUCLEOTIDE SEQUENCE [LARGE SCALE GENOMIC DNA]</scope>
    <source>
        <strain evidence="3">XZGYJ-43</strain>
    </source>
</reference>
<evidence type="ECO:0000313" key="1">
    <source>
        <dbReference type="EMBL" id="MFC7197992.1"/>
    </source>
</evidence>
<dbReference type="EMBL" id="JBHTAR010000002">
    <property type="protein sequence ID" value="MFC7197992.1"/>
    <property type="molecule type" value="Genomic_DNA"/>
</dbReference>
<comment type="caution">
    <text evidence="1">The sequence shown here is derived from an EMBL/GenBank/DDBJ whole genome shotgun (WGS) entry which is preliminary data.</text>
</comment>
<dbReference type="RefSeq" id="WP_279530362.1">
    <property type="nucleotide sequence ID" value="NZ_CP122314.1"/>
</dbReference>
<name>A0ABD5YX99_9EURY</name>
<sequence>MSSPAHSTGSDRVQRTLYDVTARQRIHSFPRGIILRYEPTEALNSFLAGNYHVRWVVINFTDAAKIIRDHGSVHAVLEDWQIPIVTATDPDIDVYARQRDDIRDLLEDIQPAIYIPDAGEVYWKESNQSEEEAKRAQRHGIDFFIERLNFVMSYVEEESLDIGVLPLAKGMYRWHYQRLKDCYERYDFSNYAFYTKQYTNGGNYIRRLENHIQNLIDVMDAENIFIIARHGETHLSRLPPQVTGASGIVQFAKNCKVNGSFHEDLFTDWRERLESVLLDKVTVVQQ</sequence>
<proteinExistence type="predicted"/>